<comment type="similarity">
    <text evidence="2 6">Belongs to the enhancer of polycomb family.</text>
</comment>
<evidence type="ECO:0000256" key="5">
    <source>
        <dbReference type="ARBA" id="ARBA00023242"/>
    </source>
</evidence>
<evidence type="ECO:0000256" key="4">
    <source>
        <dbReference type="ARBA" id="ARBA00023163"/>
    </source>
</evidence>
<dbReference type="GO" id="GO:0035267">
    <property type="term" value="C:NuA4 histone acetyltransferase complex"/>
    <property type="evidence" value="ECO:0007669"/>
    <property type="project" value="InterPro"/>
</dbReference>
<protein>
    <recommendedName>
        <fullName evidence="6">Enhancer of polycomb-like protein</fullName>
    </recommendedName>
</protein>
<accession>A0A7C9AJB0</accession>
<evidence type="ECO:0000256" key="2">
    <source>
        <dbReference type="ARBA" id="ARBA00008035"/>
    </source>
</evidence>
<keyword evidence="5 6" id="KW-0539">Nucleus</keyword>
<feature type="compositionally biased region" description="Low complexity" evidence="7">
    <location>
        <begin position="410"/>
        <end position="420"/>
    </location>
</feature>
<evidence type="ECO:0000259" key="8">
    <source>
        <dbReference type="Pfam" id="PF10513"/>
    </source>
</evidence>
<dbReference type="GO" id="GO:0005634">
    <property type="term" value="C:nucleus"/>
    <property type="evidence" value="ECO:0007669"/>
    <property type="project" value="UniProtKB-SubCell"/>
</dbReference>
<evidence type="ECO:0000256" key="7">
    <source>
        <dbReference type="SAM" id="MobiDB-lite"/>
    </source>
</evidence>
<dbReference type="EMBL" id="GISG01238594">
    <property type="protein sequence ID" value="MBA4668150.1"/>
    <property type="molecule type" value="Transcribed_RNA"/>
</dbReference>
<feature type="domain" description="Enhancer of polycomb-like N-terminal" evidence="8">
    <location>
        <begin position="542"/>
        <end position="626"/>
    </location>
</feature>
<dbReference type="Pfam" id="PF10513">
    <property type="entry name" value="EPL1"/>
    <property type="match status" value="1"/>
</dbReference>
<keyword evidence="3 6" id="KW-0805">Transcription regulation</keyword>
<dbReference type="InterPro" id="IPR019542">
    <property type="entry name" value="Enhancer_polycomb-like_N"/>
</dbReference>
<name>A0A7C9AJB0_OPUST</name>
<dbReference type="InterPro" id="IPR024943">
    <property type="entry name" value="Enhancer_polycomb"/>
</dbReference>
<reference evidence="9" key="1">
    <citation type="journal article" date="2013" name="J. Plant Res.">
        <title>Effect of fungi and light on seed germination of three Opuntia species from semiarid lands of central Mexico.</title>
        <authorList>
            <person name="Delgado-Sanchez P."/>
            <person name="Jimenez-Bremont J.F."/>
            <person name="Guerrero-Gonzalez Mde L."/>
            <person name="Flores J."/>
        </authorList>
    </citation>
    <scope>NUCLEOTIDE SEQUENCE</scope>
    <source>
        <tissue evidence="9">Cladode</tissue>
    </source>
</reference>
<sequence length="795" mass="89808">MPSVEMRRSTRVFVPKAKDDEFVRVLRSGRRLWVESGEFKHRATENGGQWCAALIENRINLKPPPPSRPLHRQNECPMADDPMDIDDRKSAMEVPDTPPSPPKCESRMFVNVYNRKRNRKNSGVSSAESESWNSKNGDRKFGLHFVRRQRRKVKAFGRERGRIVEQEQEDEYDHGLLSIVVNSSSNRCGIFSRLLISVLKHMTRQVIQLAKLSVLLLSTSISPVFASRGIHFMLDQPSIQQTGLCRIFGTRQLIPLFTVDFSAVPCCFLHLHATMFLRSVRLSLSCLCSIDFVRENENTDIDESLSYIDYQSDHSLGYISYDKDDESKGMKVVGPISGGGRLVSRTVQYRSGVTTRSRSKRRRRSLRTRKARKPLPFVLQKASGSAVSDRLAVKKNSSLSAVPPNRELKSSAQKSSSSEISVPRSSSLAVNVDVELQCCTANLLVVETDKGYRIEGAEILLDVSASNEWLLVVKKDGSTRYSLKVQREMRPSPTTNRFTHAVIWAAEAGWKLEFPEKKEWSIFKELYKLCWEKNAVPASPVVKIIPVPGVREVIDSWDSTCAPFKRPDSYIRMASDELSRALSSRTANYDMDSEDEEWLSELNKGLDIADVVSEESFELMIDAFEKAAYYRPEECDDQESAASLCCDLASSVVAGEVCRYWLKKRNQRRAPLNRVFQLNQPRRAQLITKPVLRKKRSLKRSSTQPIQRGRGKDSSVLQAIAAEHNVVEEQCSNAAAEDAKASASRSVERAIAKRQRAQFLMENADLAVYRATMALRIADAAQVAELEQVSAHFLE</sequence>
<keyword evidence="4 6" id="KW-0804">Transcription</keyword>
<organism evidence="9">
    <name type="scientific">Opuntia streptacantha</name>
    <name type="common">Prickly pear cactus</name>
    <name type="synonym">Opuntia cardona</name>
    <dbReference type="NCBI Taxonomy" id="393608"/>
    <lineage>
        <taxon>Eukaryota</taxon>
        <taxon>Viridiplantae</taxon>
        <taxon>Streptophyta</taxon>
        <taxon>Embryophyta</taxon>
        <taxon>Tracheophyta</taxon>
        <taxon>Spermatophyta</taxon>
        <taxon>Magnoliopsida</taxon>
        <taxon>eudicotyledons</taxon>
        <taxon>Gunneridae</taxon>
        <taxon>Pentapetalae</taxon>
        <taxon>Caryophyllales</taxon>
        <taxon>Cactineae</taxon>
        <taxon>Cactaceae</taxon>
        <taxon>Opuntioideae</taxon>
        <taxon>Opuntia</taxon>
    </lineage>
</organism>
<dbReference type="PANTHER" id="PTHR14898">
    <property type="entry name" value="ENHANCER OF POLYCOMB"/>
    <property type="match status" value="1"/>
</dbReference>
<dbReference type="AlphaFoldDB" id="A0A7C9AJB0"/>
<evidence type="ECO:0000256" key="3">
    <source>
        <dbReference type="ARBA" id="ARBA00023015"/>
    </source>
</evidence>
<feature type="region of interest" description="Disordered" evidence="7">
    <location>
        <begin position="398"/>
        <end position="420"/>
    </location>
</feature>
<evidence type="ECO:0000313" key="9">
    <source>
        <dbReference type="EMBL" id="MBA4668150.1"/>
    </source>
</evidence>
<dbReference type="GO" id="GO:0006357">
    <property type="term" value="P:regulation of transcription by RNA polymerase II"/>
    <property type="evidence" value="ECO:0007669"/>
    <property type="project" value="InterPro"/>
</dbReference>
<reference evidence="9" key="2">
    <citation type="submission" date="2020-07" db="EMBL/GenBank/DDBJ databases">
        <authorList>
            <person name="Vera ALvarez R."/>
            <person name="Arias-Moreno D.M."/>
            <person name="Jimenez-Jacinto V."/>
            <person name="Jimenez-Bremont J.F."/>
            <person name="Swaminathan K."/>
            <person name="Moose S.P."/>
            <person name="Guerrero-Gonzalez M.L."/>
            <person name="Marino-Ramirez L."/>
            <person name="Landsman D."/>
            <person name="Rodriguez-Kessler M."/>
            <person name="Delgado-Sanchez P."/>
        </authorList>
    </citation>
    <scope>NUCLEOTIDE SEQUENCE</scope>
    <source>
        <tissue evidence="9">Cladode</tissue>
    </source>
</reference>
<feature type="region of interest" description="Disordered" evidence="7">
    <location>
        <begin position="63"/>
        <end position="84"/>
    </location>
</feature>
<evidence type="ECO:0000256" key="6">
    <source>
        <dbReference type="RuleBase" id="RU361124"/>
    </source>
</evidence>
<comment type="subcellular location">
    <subcellularLocation>
        <location evidence="1 6">Nucleus</location>
    </subcellularLocation>
</comment>
<feature type="region of interest" description="Disordered" evidence="7">
    <location>
        <begin position="695"/>
        <end position="714"/>
    </location>
</feature>
<proteinExistence type="inferred from homology"/>
<evidence type="ECO:0000256" key="1">
    <source>
        <dbReference type="ARBA" id="ARBA00004123"/>
    </source>
</evidence>